<comment type="caution">
    <text evidence="8">The sequence shown here is derived from an EMBL/GenBank/DDBJ whole genome shotgun (WGS) entry which is preliminary data.</text>
</comment>
<evidence type="ECO:0000313" key="8">
    <source>
        <dbReference type="EMBL" id="CAI8041299.1"/>
    </source>
</evidence>
<evidence type="ECO:0000313" key="9">
    <source>
        <dbReference type="Proteomes" id="UP001174909"/>
    </source>
</evidence>
<name>A0AA35T4W3_GEOBA</name>
<accession>A0AA35T4W3</accession>
<dbReference type="EMBL" id="CASHTH010003177">
    <property type="protein sequence ID" value="CAI8041299.1"/>
    <property type="molecule type" value="Genomic_DNA"/>
</dbReference>
<evidence type="ECO:0000256" key="2">
    <source>
        <dbReference type="ARBA" id="ARBA00022692"/>
    </source>
</evidence>
<dbReference type="InterPro" id="IPR050355">
    <property type="entry name" value="RCF1"/>
</dbReference>
<evidence type="ECO:0000256" key="6">
    <source>
        <dbReference type="SAM" id="Phobius"/>
    </source>
</evidence>
<comment type="subcellular location">
    <subcellularLocation>
        <location evidence="1">Mitochondrion membrane</location>
    </subcellularLocation>
</comment>
<protein>
    <submittedName>
        <fullName evidence="8">HIG1 domain family member 2A, mitochondrial</fullName>
    </submittedName>
</protein>
<keyword evidence="9" id="KW-1185">Reference proteome</keyword>
<dbReference type="GO" id="GO:0031966">
    <property type="term" value="C:mitochondrial membrane"/>
    <property type="evidence" value="ECO:0007669"/>
    <property type="project" value="UniProtKB-SubCell"/>
</dbReference>
<keyword evidence="2 6" id="KW-0812">Transmembrane</keyword>
<evidence type="ECO:0000259" key="7">
    <source>
        <dbReference type="PROSITE" id="PS51503"/>
    </source>
</evidence>
<gene>
    <name evidence="8" type="ORF">GBAR_LOCUS22963</name>
</gene>
<feature type="compositionally biased region" description="Polar residues" evidence="5">
    <location>
        <begin position="1"/>
        <end position="10"/>
    </location>
</feature>
<evidence type="ECO:0000256" key="4">
    <source>
        <dbReference type="ARBA" id="ARBA00023136"/>
    </source>
</evidence>
<evidence type="ECO:0000256" key="3">
    <source>
        <dbReference type="ARBA" id="ARBA00022989"/>
    </source>
</evidence>
<feature type="transmembrane region" description="Helical" evidence="6">
    <location>
        <begin position="40"/>
        <end position="59"/>
    </location>
</feature>
<dbReference type="GO" id="GO:0097250">
    <property type="term" value="P:mitochondrial respirasome assembly"/>
    <property type="evidence" value="ECO:0007669"/>
    <property type="project" value="TreeGrafter"/>
</dbReference>
<organism evidence="8 9">
    <name type="scientific">Geodia barretti</name>
    <name type="common">Barrett's horny sponge</name>
    <dbReference type="NCBI Taxonomy" id="519541"/>
    <lineage>
        <taxon>Eukaryota</taxon>
        <taxon>Metazoa</taxon>
        <taxon>Porifera</taxon>
        <taxon>Demospongiae</taxon>
        <taxon>Heteroscleromorpha</taxon>
        <taxon>Tetractinellida</taxon>
        <taxon>Astrophorina</taxon>
        <taxon>Geodiidae</taxon>
        <taxon>Geodia</taxon>
    </lineage>
</organism>
<dbReference type="PROSITE" id="PS51503">
    <property type="entry name" value="HIG1"/>
    <property type="match status" value="1"/>
</dbReference>
<sequence length="105" mass="11306">MPETGSTSLAPPTDVELSREDYSWLTPEPETPAKKMSRKVMANPLVPIGCGLTVAALVYGLTQFKRGNQRSSQMAMRMRVLAQGGTIIAVLGGLMVSGAVERRDK</sequence>
<dbReference type="PANTHER" id="PTHR12297">
    <property type="entry name" value="HYPOXIA-INDUCBILE GENE 1 HIG1 -RELATED"/>
    <property type="match status" value="1"/>
</dbReference>
<reference evidence="8" key="1">
    <citation type="submission" date="2023-03" db="EMBL/GenBank/DDBJ databases">
        <authorList>
            <person name="Steffen K."/>
            <person name="Cardenas P."/>
        </authorList>
    </citation>
    <scope>NUCLEOTIDE SEQUENCE</scope>
</reference>
<dbReference type="Proteomes" id="UP001174909">
    <property type="component" value="Unassembled WGS sequence"/>
</dbReference>
<dbReference type="InterPro" id="IPR007667">
    <property type="entry name" value="Hypoxia_induced_domain"/>
</dbReference>
<feature type="region of interest" description="Disordered" evidence="5">
    <location>
        <begin position="1"/>
        <end position="36"/>
    </location>
</feature>
<keyword evidence="3 6" id="KW-1133">Transmembrane helix</keyword>
<feature type="transmembrane region" description="Helical" evidence="6">
    <location>
        <begin position="80"/>
        <end position="100"/>
    </location>
</feature>
<evidence type="ECO:0000256" key="1">
    <source>
        <dbReference type="ARBA" id="ARBA00004325"/>
    </source>
</evidence>
<proteinExistence type="predicted"/>
<dbReference type="Gene3D" id="6.10.140.1320">
    <property type="match status" value="1"/>
</dbReference>
<dbReference type="AlphaFoldDB" id="A0AA35T4W3"/>
<evidence type="ECO:0000256" key="5">
    <source>
        <dbReference type="SAM" id="MobiDB-lite"/>
    </source>
</evidence>
<dbReference type="Pfam" id="PF04588">
    <property type="entry name" value="HIG_1_N"/>
    <property type="match status" value="1"/>
</dbReference>
<keyword evidence="4 6" id="KW-0472">Membrane</keyword>
<feature type="domain" description="HIG1" evidence="7">
    <location>
        <begin position="17"/>
        <end position="105"/>
    </location>
</feature>
<dbReference type="PANTHER" id="PTHR12297:SF18">
    <property type="entry name" value="HIG1 DOMAIN FAMILY MEMBER 2A"/>
    <property type="match status" value="1"/>
</dbReference>